<protein>
    <submittedName>
        <fullName evidence="2">DUF2267 domain-containing protein</fullName>
    </submittedName>
</protein>
<sequence>MITHERLVETVADEAGLGAADEAARVARVVLADLSVRLDMPRRQRLRQALPAPEGDAAYAIVPARGDGAPDFVRDIGQHLSAPPERARYLARAVLSSIRAADPQLADDISRDLPPDISELFAPSEGDPARRHPGTPSPAPLTEEELTAALRARPAWTGTTRRLERTVGLPSVRVEPLLRRVRQDTRDMEQSFGHRIGEDEITFILYTGSVDAVTEADLLLADAIDATVSGFGSGG</sequence>
<dbReference type="InterPro" id="IPR038282">
    <property type="entry name" value="DUF2267_sf"/>
</dbReference>
<dbReference type="InterPro" id="IPR001533">
    <property type="entry name" value="Pterin_deHydtase"/>
</dbReference>
<dbReference type="Pfam" id="PF01329">
    <property type="entry name" value="Pterin_4a"/>
    <property type="match status" value="1"/>
</dbReference>
<evidence type="ECO:0000313" key="2">
    <source>
        <dbReference type="EMBL" id="MDT0343578.1"/>
    </source>
</evidence>
<name>A0ABU2MPM8_9ACTN</name>
<dbReference type="InterPro" id="IPR018727">
    <property type="entry name" value="DUF2267"/>
</dbReference>
<comment type="caution">
    <text evidence="2">The sequence shown here is derived from an EMBL/GenBank/DDBJ whole genome shotgun (WGS) entry which is preliminary data.</text>
</comment>
<dbReference type="Pfam" id="PF10025">
    <property type="entry name" value="DUF2267"/>
    <property type="match status" value="1"/>
</dbReference>
<keyword evidence="3" id="KW-1185">Reference proteome</keyword>
<dbReference type="Gene3D" id="1.10.490.110">
    <property type="entry name" value="Uncharacterized conserved protein DUF2267"/>
    <property type="match status" value="1"/>
</dbReference>
<accession>A0ABU2MPM8</accession>
<reference evidence="3" key="1">
    <citation type="submission" date="2023-07" db="EMBL/GenBank/DDBJ databases">
        <title>30 novel species of actinomycetes from the DSMZ collection.</title>
        <authorList>
            <person name="Nouioui I."/>
        </authorList>
    </citation>
    <scope>NUCLEOTIDE SEQUENCE [LARGE SCALE GENOMIC DNA]</scope>
    <source>
        <strain evidence="3">DSM 44938</strain>
    </source>
</reference>
<dbReference type="EMBL" id="JAVREL010000006">
    <property type="protein sequence ID" value="MDT0343578.1"/>
    <property type="molecule type" value="Genomic_DNA"/>
</dbReference>
<dbReference type="RefSeq" id="WP_311704714.1">
    <property type="nucleotide sequence ID" value="NZ_JAVREL010000006.1"/>
</dbReference>
<proteinExistence type="predicted"/>
<feature type="region of interest" description="Disordered" evidence="1">
    <location>
        <begin position="107"/>
        <end position="141"/>
    </location>
</feature>
<organism evidence="2 3">
    <name type="scientific">Streptomyces litchfieldiae</name>
    <dbReference type="NCBI Taxonomy" id="3075543"/>
    <lineage>
        <taxon>Bacteria</taxon>
        <taxon>Bacillati</taxon>
        <taxon>Actinomycetota</taxon>
        <taxon>Actinomycetes</taxon>
        <taxon>Kitasatosporales</taxon>
        <taxon>Streptomycetaceae</taxon>
        <taxon>Streptomyces</taxon>
    </lineage>
</organism>
<dbReference type="Proteomes" id="UP001183246">
    <property type="component" value="Unassembled WGS sequence"/>
</dbReference>
<gene>
    <name evidence="2" type="ORF">RM590_13290</name>
</gene>
<evidence type="ECO:0000256" key="1">
    <source>
        <dbReference type="SAM" id="MobiDB-lite"/>
    </source>
</evidence>
<evidence type="ECO:0000313" key="3">
    <source>
        <dbReference type="Proteomes" id="UP001183246"/>
    </source>
</evidence>